<dbReference type="Pfam" id="PF00149">
    <property type="entry name" value="Metallophos"/>
    <property type="match status" value="1"/>
</dbReference>
<evidence type="ECO:0000313" key="5">
    <source>
        <dbReference type="Proteomes" id="UP000293764"/>
    </source>
</evidence>
<reference evidence="4 5" key="1">
    <citation type="submission" date="2019-01" db="EMBL/GenBank/DDBJ databases">
        <title>Novel species of Cellulomonas.</title>
        <authorList>
            <person name="Liu Q."/>
            <person name="Xin Y.-H."/>
        </authorList>
    </citation>
    <scope>NUCLEOTIDE SEQUENCE [LARGE SCALE GENOMIC DNA]</scope>
    <source>
        <strain evidence="4 5">HLT2-17</strain>
    </source>
</reference>
<dbReference type="Gene3D" id="3.60.21.10">
    <property type="match status" value="1"/>
</dbReference>
<dbReference type="InterPro" id="IPR004843">
    <property type="entry name" value="Calcineurin-like_PHP"/>
</dbReference>
<feature type="transmembrane region" description="Helical" evidence="2">
    <location>
        <begin position="160"/>
        <end position="179"/>
    </location>
</feature>
<dbReference type="AlphaFoldDB" id="A0A4Q5N382"/>
<keyword evidence="5" id="KW-1185">Reference proteome</keyword>
<feature type="transmembrane region" description="Helical" evidence="2">
    <location>
        <begin position="120"/>
        <end position="139"/>
    </location>
</feature>
<feature type="domain" description="Calcineurin-like phosphoesterase" evidence="3">
    <location>
        <begin position="282"/>
        <end position="446"/>
    </location>
</feature>
<dbReference type="EMBL" id="SDWW01000004">
    <property type="protein sequence ID" value="RYV52640.1"/>
    <property type="molecule type" value="Genomic_DNA"/>
</dbReference>
<keyword evidence="2" id="KW-1133">Transmembrane helix</keyword>
<comment type="caution">
    <text evidence="4">The sequence shown here is derived from an EMBL/GenBank/DDBJ whole genome shotgun (WGS) entry which is preliminary data.</text>
</comment>
<evidence type="ECO:0000256" key="1">
    <source>
        <dbReference type="SAM" id="MobiDB-lite"/>
    </source>
</evidence>
<evidence type="ECO:0000259" key="3">
    <source>
        <dbReference type="Pfam" id="PF00149"/>
    </source>
</evidence>
<evidence type="ECO:0000256" key="2">
    <source>
        <dbReference type="SAM" id="Phobius"/>
    </source>
</evidence>
<accession>A0A4Q5N382</accession>
<feature type="region of interest" description="Disordered" evidence="1">
    <location>
        <begin position="520"/>
        <end position="539"/>
    </location>
</feature>
<dbReference type="Proteomes" id="UP000293764">
    <property type="component" value="Unassembled WGS sequence"/>
</dbReference>
<dbReference type="OrthoDB" id="5241348at2"/>
<gene>
    <name evidence="4" type="ORF">EUA98_02220</name>
</gene>
<keyword evidence="2" id="KW-0472">Membrane</keyword>
<organism evidence="4 5">
    <name type="scientific">Pengzhenrongella frigida</name>
    <dbReference type="NCBI Taxonomy" id="1259133"/>
    <lineage>
        <taxon>Bacteria</taxon>
        <taxon>Bacillati</taxon>
        <taxon>Actinomycetota</taxon>
        <taxon>Actinomycetes</taxon>
        <taxon>Micrococcales</taxon>
        <taxon>Pengzhenrongella</taxon>
    </lineage>
</organism>
<sequence>MRWGRIVVVGLLALVAAATFGVTTASVQLSLGPHQARYDVTTDDLVTLDVGPLGTVQIESPLPLTLGVRVTLQEIPADVRAVDPVKTIEALSGDLQGYVQFFSAPRATVTSAAQALILDALLRTGTVLLAAVVLGLAGRALLGAQRRSELAAELVPHRRVIVGTGLLTLAVAITSVSSLSPNELRPTGRAASSVFDGTALEGARITGRLAGVVDTYGGQVVEAYRENQDFYAAADDALVEAWTLRAEGTAARAKAQELILQRPGDTSTPLVADADSEPVVMLLVSDLHCNVGMAGLIRSVAELAEADLVLDGGDTTINGTAVEQYCVTTFADAIPNGIPVVVANGNHDSAETAGQERKAGMTVLEGEVITAAGVRILGDRDPNETRIGGGTNPGGEETADEMGERLARASCDDPDVDLLLIHDPNVGRAAMARGCVPVQLSGHRHVREGPVPNGLGVRYINASTAGAAPGQPTVGPLRGTAEMTVLRFDPVERRFLDYQLVEVRPNGSASVGYRVTFPAAVTPPDVDDDGGLSDRRSTP</sequence>
<protein>
    <submittedName>
        <fullName evidence="4">Metallophosphoesterase</fullName>
    </submittedName>
</protein>
<name>A0A4Q5N382_9MICO</name>
<proteinExistence type="predicted"/>
<dbReference type="GO" id="GO:0016787">
    <property type="term" value="F:hydrolase activity"/>
    <property type="evidence" value="ECO:0007669"/>
    <property type="project" value="InterPro"/>
</dbReference>
<dbReference type="SUPFAM" id="SSF56300">
    <property type="entry name" value="Metallo-dependent phosphatases"/>
    <property type="match status" value="1"/>
</dbReference>
<feature type="region of interest" description="Disordered" evidence="1">
    <location>
        <begin position="380"/>
        <end position="399"/>
    </location>
</feature>
<evidence type="ECO:0000313" key="4">
    <source>
        <dbReference type="EMBL" id="RYV52640.1"/>
    </source>
</evidence>
<dbReference type="InterPro" id="IPR029052">
    <property type="entry name" value="Metallo-depent_PP-like"/>
</dbReference>
<keyword evidence="2" id="KW-0812">Transmembrane</keyword>